<accession>A0ABQ9GJ26</accession>
<keyword evidence="2" id="KW-1185">Reference proteome</keyword>
<sequence>MIRFTALVKVKSIQQKGIEFQHIYNNVMQHIQELKIEIKNITLNIQKFLPTARNAFPGQGHERWSRCQQITARTGVLALKILFGQTEVTVEMELTYCLLPSIEVITLLSLCYHHALTAASTMRC</sequence>
<name>A0ABQ9GJ26_9NEOP</name>
<protein>
    <submittedName>
        <fullName evidence="1">Uncharacterized protein</fullName>
    </submittedName>
</protein>
<evidence type="ECO:0000313" key="2">
    <source>
        <dbReference type="Proteomes" id="UP001159363"/>
    </source>
</evidence>
<evidence type="ECO:0000313" key="1">
    <source>
        <dbReference type="EMBL" id="KAJ8872023.1"/>
    </source>
</evidence>
<reference evidence="1 2" key="1">
    <citation type="submission" date="2023-02" db="EMBL/GenBank/DDBJ databases">
        <title>LHISI_Scaffold_Assembly.</title>
        <authorList>
            <person name="Stuart O.P."/>
            <person name="Cleave R."/>
            <person name="Magrath M.J.L."/>
            <person name="Mikheyev A.S."/>
        </authorList>
    </citation>
    <scope>NUCLEOTIDE SEQUENCE [LARGE SCALE GENOMIC DNA]</scope>
    <source>
        <strain evidence="1">Daus_M_001</strain>
        <tissue evidence="1">Leg muscle</tissue>
    </source>
</reference>
<dbReference type="Proteomes" id="UP001159363">
    <property type="component" value="Chromosome 11"/>
</dbReference>
<gene>
    <name evidence="1" type="ORF">PR048_028363</name>
</gene>
<proteinExistence type="predicted"/>
<comment type="caution">
    <text evidence="1">The sequence shown here is derived from an EMBL/GenBank/DDBJ whole genome shotgun (WGS) entry which is preliminary data.</text>
</comment>
<organism evidence="1 2">
    <name type="scientific">Dryococelus australis</name>
    <dbReference type="NCBI Taxonomy" id="614101"/>
    <lineage>
        <taxon>Eukaryota</taxon>
        <taxon>Metazoa</taxon>
        <taxon>Ecdysozoa</taxon>
        <taxon>Arthropoda</taxon>
        <taxon>Hexapoda</taxon>
        <taxon>Insecta</taxon>
        <taxon>Pterygota</taxon>
        <taxon>Neoptera</taxon>
        <taxon>Polyneoptera</taxon>
        <taxon>Phasmatodea</taxon>
        <taxon>Verophasmatodea</taxon>
        <taxon>Anareolatae</taxon>
        <taxon>Phasmatidae</taxon>
        <taxon>Eurycanthinae</taxon>
        <taxon>Dryococelus</taxon>
    </lineage>
</organism>
<dbReference type="EMBL" id="JARBHB010000012">
    <property type="protein sequence ID" value="KAJ8872023.1"/>
    <property type="molecule type" value="Genomic_DNA"/>
</dbReference>